<proteinExistence type="predicted"/>
<dbReference type="SMART" id="SM00066">
    <property type="entry name" value="GAL4"/>
    <property type="match status" value="1"/>
</dbReference>
<gene>
    <name evidence="3" type="ORF">LMH87_000038</name>
</gene>
<dbReference type="InterPro" id="IPR001138">
    <property type="entry name" value="Zn2Cys6_DnaBD"/>
</dbReference>
<dbReference type="AlphaFoldDB" id="A0A9W8UN78"/>
<dbReference type="GeneID" id="80887197"/>
<comment type="caution">
    <text evidence="3">The sequence shown here is derived from an EMBL/GenBank/DDBJ whole genome shotgun (WGS) entry which is preliminary data.</text>
</comment>
<keyword evidence="4" id="KW-1185">Reference proteome</keyword>
<evidence type="ECO:0000256" key="1">
    <source>
        <dbReference type="ARBA" id="ARBA00023242"/>
    </source>
</evidence>
<dbReference type="Gene3D" id="4.10.240.10">
    <property type="entry name" value="Zn(2)-C6 fungal-type DNA-binding domain"/>
    <property type="match status" value="1"/>
</dbReference>
<accession>A0A9W8UN78</accession>
<dbReference type="EMBL" id="JAJHUN010000007">
    <property type="protein sequence ID" value="KAJ4154759.1"/>
    <property type="molecule type" value="Genomic_DNA"/>
</dbReference>
<dbReference type="InterPro" id="IPR053178">
    <property type="entry name" value="Osmoadaptation_assoc"/>
</dbReference>
<dbReference type="PANTHER" id="PTHR38111">
    <property type="entry name" value="ZN(2)-C6 FUNGAL-TYPE DOMAIN-CONTAINING PROTEIN-RELATED"/>
    <property type="match status" value="1"/>
</dbReference>
<name>A0A9W8UN78_AKAMU</name>
<dbReference type="KEGG" id="amus:LMH87_000038"/>
<dbReference type="GO" id="GO:0000981">
    <property type="term" value="F:DNA-binding transcription factor activity, RNA polymerase II-specific"/>
    <property type="evidence" value="ECO:0007669"/>
    <property type="project" value="InterPro"/>
</dbReference>
<keyword evidence="1" id="KW-0539">Nucleus</keyword>
<dbReference type="GO" id="GO:0008270">
    <property type="term" value="F:zinc ion binding"/>
    <property type="evidence" value="ECO:0007669"/>
    <property type="project" value="InterPro"/>
</dbReference>
<dbReference type="Pfam" id="PF00172">
    <property type="entry name" value="Zn_clus"/>
    <property type="match status" value="1"/>
</dbReference>
<dbReference type="RefSeq" id="XP_056054883.1">
    <property type="nucleotide sequence ID" value="XM_056197881.1"/>
</dbReference>
<dbReference type="PROSITE" id="PS00463">
    <property type="entry name" value="ZN2_CY6_FUNGAL_1"/>
    <property type="match status" value="1"/>
</dbReference>
<dbReference type="SUPFAM" id="SSF57701">
    <property type="entry name" value="Zn2/Cys6 DNA-binding domain"/>
    <property type="match status" value="1"/>
</dbReference>
<dbReference type="InterPro" id="IPR036864">
    <property type="entry name" value="Zn2-C6_fun-type_DNA-bd_sf"/>
</dbReference>
<reference evidence="3" key="1">
    <citation type="journal article" date="2023" name="Access Microbiol">
        <title>De-novo genome assembly for Akanthomyces muscarius, a biocontrol agent of insect agricultural pests.</title>
        <authorList>
            <person name="Erdos Z."/>
            <person name="Studholme D.J."/>
            <person name="Raymond B."/>
            <person name="Sharma M."/>
        </authorList>
    </citation>
    <scope>NUCLEOTIDE SEQUENCE</scope>
    <source>
        <strain evidence="3">Ve6</strain>
    </source>
</reference>
<sequence length="481" mass="53648">MVGVPGRSKGCRTCRRRKKGCDKAEPSCAQCLTAGLICEGYGRDLVWVNATTEEEPTGRQRRPPTNPSEPWQVRYAGQHGTNIEVILRESLAKTAREQKYLGMFWSAYLPNGRAFTSRACRLSTGGWTAHMGKLYDAEPTLRLASLAMSASVIGHQNHDGQLIIKGLKAYSEAIQEMTRAVASDSRRLGDGLLAAARLMEFYEILFGNDSSEYPDATMHVDGWRGHNSGQMSLVLARGAPNLQSGTGHQLFADGRLNMVVGDIARRRLSKLATSAWKSVPWHTQDKSVKDKLIDILIDVPGLLEDLDNIKATEDPQSKELARQSALLACKVCHQQLIAWEKEVGDDLLIYDYIASGFPLPVPKTDIDTALLQITSLYWVVVHLFWEPAAGAFGNHIGLFPLGVAMRFLAGTEPIETSEPYRLMRQLFRRPFLGTQIGTFLSNLQRETPREELRMMEGDAGIQARAHAWWHRSNLTLRHEPQ</sequence>
<organism evidence="3 4">
    <name type="scientific">Akanthomyces muscarius</name>
    <name type="common">Entomopathogenic fungus</name>
    <name type="synonym">Lecanicillium muscarium</name>
    <dbReference type="NCBI Taxonomy" id="2231603"/>
    <lineage>
        <taxon>Eukaryota</taxon>
        <taxon>Fungi</taxon>
        <taxon>Dikarya</taxon>
        <taxon>Ascomycota</taxon>
        <taxon>Pezizomycotina</taxon>
        <taxon>Sordariomycetes</taxon>
        <taxon>Hypocreomycetidae</taxon>
        <taxon>Hypocreales</taxon>
        <taxon>Cordycipitaceae</taxon>
        <taxon>Akanthomyces</taxon>
    </lineage>
</organism>
<evidence type="ECO:0000259" key="2">
    <source>
        <dbReference type="PROSITE" id="PS50048"/>
    </source>
</evidence>
<evidence type="ECO:0000313" key="4">
    <source>
        <dbReference type="Proteomes" id="UP001144673"/>
    </source>
</evidence>
<dbReference type="Proteomes" id="UP001144673">
    <property type="component" value="Chromosome 6"/>
</dbReference>
<protein>
    <recommendedName>
        <fullName evidence="2">Zn(2)-C6 fungal-type domain-containing protein</fullName>
    </recommendedName>
</protein>
<evidence type="ECO:0000313" key="3">
    <source>
        <dbReference type="EMBL" id="KAJ4154759.1"/>
    </source>
</evidence>
<dbReference type="CDD" id="cd00067">
    <property type="entry name" value="GAL4"/>
    <property type="match status" value="1"/>
</dbReference>
<dbReference type="PROSITE" id="PS50048">
    <property type="entry name" value="ZN2_CY6_FUNGAL_2"/>
    <property type="match status" value="1"/>
</dbReference>
<feature type="domain" description="Zn(2)-C6 fungal-type" evidence="2">
    <location>
        <begin position="10"/>
        <end position="38"/>
    </location>
</feature>